<feature type="compositionally biased region" description="Basic and acidic residues" evidence="1">
    <location>
        <begin position="31"/>
        <end position="99"/>
    </location>
</feature>
<feature type="region of interest" description="Disordered" evidence="1">
    <location>
        <begin position="1"/>
        <end position="131"/>
    </location>
</feature>
<gene>
    <name evidence="2" type="ORF">CC84DRAFT_1219061</name>
</gene>
<dbReference type="Proteomes" id="UP000077069">
    <property type="component" value="Unassembled WGS sequence"/>
</dbReference>
<evidence type="ECO:0000313" key="3">
    <source>
        <dbReference type="Proteomes" id="UP000077069"/>
    </source>
</evidence>
<feature type="compositionally biased region" description="Basic and acidic residues" evidence="1">
    <location>
        <begin position="107"/>
        <end position="116"/>
    </location>
</feature>
<sequence>MLVYESIHQINPPPKGLTDHEKVLLRAYLQARREKQVERKRDEEKREEEGKQRRGKKEQQRKEHQEVDRLKREEPEQLRKEREERVKKAAEAKRKESGSSRRSRQRSVAERIKTKQDAAMTRAKGAQPSVDKVGTCIGWKKKRNKKNMGASDCLFCGGRMKTFFFLLPDGVADACSPCKKALNHIALPSKDKEE</sequence>
<evidence type="ECO:0000256" key="1">
    <source>
        <dbReference type="SAM" id="MobiDB-lite"/>
    </source>
</evidence>
<dbReference type="InParanoid" id="A0A177C7S0"/>
<keyword evidence="3" id="KW-1185">Reference proteome</keyword>
<protein>
    <submittedName>
        <fullName evidence="2">Uncharacterized protein</fullName>
    </submittedName>
</protein>
<reference evidence="2 3" key="1">
    <citation type="submission" date="2016-05" db="EMBL/GenBank/DDBJ databases">
        <title>Comparative analysis of secretome profiles of manganese(II)-oxidizing ascomycete fungi.</title>
        <authorList>
            <consortium name="DOE Joint Genome Institute"/>
            <person name="Zeiner C.A."/>
            <person name="Purvine S.O."/>
            <person name="Zink E.M."/>
            <person name="Wu S."/>
            <person name="Pasa-Tolic L."/>
            <person name="Chaput D.L."/>
            <person name="Haridas S."/>
            <person name="Grigoriev I.V."/>
            <person name="Santelli C.M."/>
            <person name="Hansel C.M."/>
        </authorList>
    </citation>
    <scope>NUCLEOTIDE SEQUENCE [LARGE SCALE GENOMIC DNA]</scope>
    <source>
        <strain evidence="2 3">AP3s5-JAC2a</strain>
    </source>
</reference>
<dbReference type="GeneID" id="28766539"/>
<organism evidence="2 3">
    <name type="scientific">Paraphaeosphaeria sporulosa</name>
    <dbReference type="NCBI Taxonomy" id="1460663"/>
    <lineage>
        <taxon>Eukaryota</taxon>
        <taxon>Fungi</taxon>
        <taxon>Dikarya</taxon>
        <taxon>Ascomycota</taxon>
        <taxon>Pezizomycotina</taxon>
        <taxon>Dothideomycetes</taxon>
        <taxon>Pleosporomycetidae</taxon>
        <taxon>Pleosporales</taxon>
        <taxon>Massarineae</taxon>
        <taxon>Didymosphaeriaceae</taxon>
        <taxon>Paraphaeosphaeria</taxon>
    </lineage>
</organism>
<dbReference type="RefSeq" id="XP_018034159.1">
    <property type="nucleotide sequence ID" value="XM_018183053.1"/>
</dbReference>
<dbReference type="EMBL" id="KV441554">
    <property type="protein sequence ID" value="OAG03794.1"/>
    <property type="molecule type" value="Genomic_DNA"/>
</dbReference>
<accession>A0A177C7S0</accession>
<name>A0A177C7S0_9PLEO</name>
<evidence type="ECO:0000313" key="2">
    <source>
        <dbReference type="EMBL" id="OAG03794.1"/>
    </source>
</evidence>
<dbReference type="AlphaFoldDB" id="A0A177C7S0"/>
<proteinExistence type="predicted"/>